<evidence type="ECO:0000313" key="3">
    <source>
        <dbReference type="EMBL" id="KAL3319733.1"/>
    </source>
</evidence>
<dbReference type="Pfam" id="PF21002">
    <property type="entry name" value="TMEM106_N"/>
    <property type="match status" value="1"/>
</dbReference>
<dbReference type="Proteomes" id="UP001626550">
    <property type="component" value="Unassembled WGS sequence"/>
</dbReference>
<reference evidence="3 4" key="1">
    <citation type="submission" date="2024-11" db="EMBL/GenBank/DDBJ databases">
        <title>Adaptive evolution of stress response genes in parasites aligns with host niche diversity.</title>
        <authorList>
            <person name="Hahn C."/>
            <person name="Resl P."/>
        </authorList>
    </citation>
    <scope>NUCLEOTIDE SEQUENCE [LARGE SCALE GENOMIC DNA]</scope>
    <source>
        <strain evidence="3">EGGRZ-B1_66</strain>
        <tissue evidence="3">Body</tissue>
    </source>
</reference>
<evidence type="ECO:0000313" key="4">
    <source>
        <dbReference type="Proteomes" id="UP001626550"/>
    </source>
</evidence>
<evidence type="ECO:0000259" key="2">
    <source>
        <dbReference type="Pfam" id="PF21002"/>
    </source>
</evidence>
<accession>A0ABD2QJM1</accession>
<protein>
    <recommendedName>
        <fullName evidence="2">Transmembrane protein 106 N-terminal domain-containing protein</fullName>
    </recommendedName>
</protein>
<keyword evidence="1" id="KW-0472">Membrane</keyword>
<organism evidence="3 4">
    <name type="scientific">Cichlidogyrus casuarinus</name>
    <dbReference type="NCBI Taxonomy" id="1844966"/>
    <lineage>
        <taxon>Eukaryota</taxon>
        <taxon>Metazoa</taxon>
        <taxon>Spiralia</taxon>
        <taxon>Lophotrochozoa</taxon>
        <taxon>Platyhelminthes</taxon>
        <taxon>Monogenea</taxon>
        <taxon>Monopisthocotylea</taxon>
        <taxon>Dactylogyridea</taxon>
        <taxon>Ancyrocephalidae</taxon>
        <taxon>Cichlidogyrus</taxon>
    </lineage>
</organism>
<feature type="transmembrane region" description="Helical" evidence="1">
    <location>
        <begin position="59"/>
        <end position="78"/>
    </location>
</feature>
<evidence type="ECO:0000256" key="1">
    <source>
        <dbReference type="SAM" id="Phobius"/>
    </source>
</evidence>
<gene>
    <name evidence="3" type="ORF">Ciccas_001603</name>
</gene>
<keyword evidence="1" id="KW-1133">Transmembrane helix</keyword>
<name>A0ABD2QJM1_9PLAT</name>
<feature type="domain" description="Transmembrane protein 106 N-terminal" evidence="2">
    <location>
        <begin position="19"/>
        <end position="55"/>
    </location>
</feature>
<dbReference type="AlphaFoldDB" id="A0ABD2QJM1"/>
<dbReference type="InterPro" id="IPR009790">
    <property type="entry name" value="TMEM106"/>
</dbReference>
<dbReference type="EMBL" id="JBJKFK010000107">
    <property type="protein sequence ID" value="KAL3319733.1"/>
    <property type="molecule type" value="Genomic_DNA"/>
</dbReference>
<comment type="caution">
    <text evidence="3">The sequence shown here is derived from an EMBL/GenBank/DDBJ whole genome shotgun (WGS) entry which is preliminary data.</text>
</comment>
<keyword evidence="1" id="KW-0812">Transmembrane</keyword>
<dbReference type="InterPro" id="IPR048511">
    <property type="entry name" value="TMEM106_N"/>
</dbReference>
<dbReference type="PANTHER" id="PTHR28556">
    <property type="entry name" value="TRANSMEMBRANE PROTEIN 106B"/>
    <property type="match status" value="1"/>
</dbReference>
<proteinExistence type="predicted"/>
<dbReference type="PANTHER" id="PTHR28556:SF4">
    <property type="entry name" value="TRANSMEMBRANE PROTEIN 106A"/>
    <property type="match status" value="1"/>
</dbReference>
<keyword evidence="4" id="KW-1185">Reference proteome</keyword>
<sequence>MDPKVCANNQPEYEQVVTYSTCPTCMGSGKVNRDSDAQYIALIPANDDRLKPRRTYLKIGVAIIVSLAFFSLISFFLFTRSIGLEIDTTNILRPTEVILVHSTSDVFLRLQLPFNVINNNYVGLYIKEVNVSAYRMNHELDYPTQLSTNIFISPRQKKSLSVELKVTVKNAAVVCENDPEILMLKFQVYVSGSAIGLSMNDFCAEFMEVNCAPILTTTATPTPTTRRPTLMLNTF</sequence>